<dbReference type="EMBL" id="BJWH01000011">
    <property type="protein sequence ID" value="GEL98745.1"/>
    <property type="molecule type" value="Genomic_DNA"/>
</dbReference>
<keyword evidence="3" id="KW-1185">Reference proteome</keyword>
<name>A0A511JLE7_9CELL</name>
<evidence type="ECO:0000313" key="3">
    <source>
        <dbReference type="Proteomes" id="UP000321049"/>
    </source>
</evidence>
<dbReference type="Proteomes" id="UP000321049">
    <property type="component" value="Unassembled WGS sequence"/>
</dbReference>
<reference evidence="2 3" key="1">
    <citation type="submission" date="2019-07" db="EMBL/GenBank/DDBJ databases">
        <title>Whole genome shotgun sequence of Cellulomonas terrae NBRC 100819.</title>
        <authorList>
            <person name="Hosoyama A."/>
            <person name="Uohara A."/>
            <person name="Ohji S."/>
            <person name="Ichikawa N."/>
        </authorList>
    </citation>
    <scope>NUCLEOTIDE SEQUENCE [LARGE SCALE GENOMIC DNA]</scope>
    <source>
        <strain evidence="2 3">NBRC 100819</strain>
    </source>
</reference>
<sequence length="55" mass="5272">MVRVRAESAPGGGAAFTGPAFAGVAVCDMGSRLSPEGAGRAGRASGAARVPGWVA</sequence>
<feature type="region of interest" description="Disordered" evidence="1">
    <location>
        <begin position="35"/>
        <end position="55"/>
    </location>
</feature>
<accession>A0A511JLE7</accession>
<evidence type="ECO:0000313" key="2">
    <source>
        <dbReference type="EMBL" id="GEL98745.1"/>
    </source>
</evidence>
<comment type="caution">
    <text evidence="2">The sequence shown here is derived from an EMBL/GenBank/DDBJ whole genome shotgun (WGS) entry which is preliminary data.</text>
</comment>
<evidence type="ECO:0000256" key="1">
    <source>
        <dbReference type="SAM" id="MobiDB-lite"/>
    </source>
</evidence>
<organism evidence="2 3">
    <name type="scientific">Cellulomonas terrae</name>
    <dbReference type="NCBI Taxonomy" id="311234"/>
    <lineage>
        <taxon>Bacteria</taxon>
        <taxon>Bacillati</taxon>
        <taxon>Actinomycetota</taxon>
        <taxon>Actinomycetes</taxon>
        <taxon>Micrococcales</taxon>
        <taxon>Cellulomonadaceae</taxon>
        <taxon>Cellulomonas</taxon>
    </lineage>
</organism>
<feature type="compositionally biased region" description="Low complexity" evidence="1">
    <location>
        <begin position="37"/>
        <end position="49"/>
    </location>
</feature>
<dbReference type="AlphaFoldDB" id="A0A511JLE7"/>
<proteinExistence type="predicted"/>
<gene>
    <name evidence="2" type="ORF">CTE05_22920</name>
</gene>
<protein>
    <submittedName>
        <fullName evidence="2">Uncharacterized protein</fullName>
    </submittedName>
</protein>